<organism evidence="7 8">
    <name type="scientific">Phenylobacterium montanum</name>
    <dbReference type="NCBI Taxonomy" id="2823693"/>
    <lineage>
        <taxon>Bacteria</taxon>
        <taxon>Pseudomonadati</taxon>
        <taxon>Pseudomonadota</taxon>
        <taxon>Alphaproteobacteria</taxon>
        <taxon>Caulobacterales</taxon>
        <taxon>Caulobacteraceae</taxon>
        <taxon>Phenylobacterium</taxon>
    </lineage>
</organism>
<evidence type="ECO:0000256" key="4">
    <source>
        <dbReference type="ARBA" id="ARBA00022989"/>
    </source>
</evidence>
<feature type="transmembrane region" description="Helical" evidence="6">
    <location>
        <begin position="130"/>
        <end position="152"/>
    </location>
</feature>
<evidence type="ECO:0000313" key="8">
    <source>
        <dbReference type="Proteomes" id="UP000676409"/>
    </source>
</evidence>
<dbReference type="EMBL" id="CP073078">
    <property type="protein sequence ID" value="QUD89312.1"/>
    <property type="molecule type" value="Genomic_DNA"/>
</dbReference>
<dbReference type="AlphaFoldDB" id="A0A975IVS4"/>
<keyword evidence="5 6" id="KW-0472">Membrane</keyword>
<keyword evidence="3 6" id="KW-0812">Transmembrane</keyword>
<evidence type="ECO:0000256" key="1">
    <source>
        <dbReference type="ARBA" id="ARBA00004651"/>
    </source>
</evidence>
<evidence type="ECO:0000256" key="5">
    <source>
        <dbReference type="ARBA" id="ARBA00023136"/>
    </source>
</evidence>
<dbReference type="Pfam" id="PF01943">
    <property type="entry name" value="Polysacc_synt"/>
    <property type="match status" value="1"/>
</dbReference>
<evidence type="ECO:0000256" key="2">
    <source>
        <dbReference type="ARBA" id="ARBA00022475"/>
    </source>
</evidence>
<feature type="transmembrane region" description="Helical" evidence="6">
    <location>
        <begin position="351"/>
        <end position="375"/>
    </location>
</feature>
<feature type="transmembrane region" description="Helical" evidence="6">
    <location>
        <begin position="443"/>
        <end position="465"/>
    </location>
</feature>
<feature type="transmembrane region" description="Helical" evidence="6">
    <location>
        <begin position="320"/>
        <end position="339"/>
    </location>
</feature>
<sequence length="510" mass="54800">MISRSAAVAMLRRLASSDVTVIAFGQLLQQALMVITGIAVARMLGSADYGLINIVRNIFTALAILAPIGLDLALLKYMGRASDDTAGAERLVARLRLVVLAINLPVALIGGLGLGRLLMAHIYVYPKFDLMLLVTLLALPVSADLSILGAYYRARGRPGAYALMSSYVQPIARLVLVAAAFWLSPTALAIITINTLQILISAAFVWTHFTLWRRADRNAPTTPLQSAPLRSDWAAVRMVLADSSWMALNLFVYGMMRFVDVLVLGAFAPAKEVGAYAALSTIAQLVQVWPFSASQTLGPNISRHYHAGDVASIRRELNEYIQFAAIVAGYVFAGVAAFGTQLNFVFGKSFVFGPVIALLLPLGWLLSATLAPVGFCLSMTGRHRAELAILTAGGGILLLTCYLFTPLWGSVGAASSVCLTFALINITRFYYVSRTLGFTPGRLLDIFPPIAAAAFAYGAKALVGLMLEPSLLSLLLGCGLYSMAFAALAYLLVMRGDGREAFRRLMFRAS</sequence>
<feature type="transmembrane region" description="Helical" evidence="6">
    <location>
        <begin position="411"/>
        <end position="431"/>
    </location>
</feature>
<dbReference type="RefSeq" id="WP_211939364.1">
    <property type="nucleotide sequence ID" value="NZ_CP073078.1"/>
</dbReference>
<dbReference type="InterPro" id="IPR002797">
    <property type="entry name" value="Polysacc_synth"/>
</dbReference>
<feature type="transmembrane region" description="Helical" evidence="6">
    <location>
        <begin position="21"/>
        <end position="42"/>
    </location>
</feature>
<dbReference type="InterPro" id="IPR050833">
    <property type="entry name" value="Poly_Biosynth_Transport"/>
</dbReference>
<keyword evidence="4 6" id="KW-1133">Transmembrane helix</keyword>
<feature type="transmembrane region" description="Helical" evidence="6">
    <location>
        <begin position="95"/>
        <end position="118"/>
    </location>
</feature>
<feature type="transmembrane region" description="Helical" evidence="6">
    <location>
        <begin position="188"/>
        <end position="209"/>
    </location>
</feature>
<feature type="transmembrane region" description="Helical" evidence="6">
    <location>
        <begin position="387"/>
        <end position="405"/>
    </location>
</feature>
<feature type="transmembrane region" description="Helical" evidence="6">
    <location>
        <begin position="471"/>
        <end position="493"/>
    </location>
</feature>
<keyword evidence="8" id="KW-1185">Reference proteome</keyword>
<name>A0A975IVS4_9CAUL</name>
<gene>
    <name evidence="7" type="ORF">KCG34_05380</name>
</gene>
<dbReference type="PANTHER" id="PTHR30250">
    <property type="entry name" value="PST FAMILY PREDICTED COLANIC ACID TRANSPORTER"/>
    <property type="match status" value="1"/>
</dbReference>
<dbReference type="GO" id="GO:0005886">
    <property type="term" value="C:plasma membrane"/>
    <property type="evidence" value="ECO:0007669"/>
    <property type="project" value="UniProtKB-SubCell"/>
</dbReference>
<evidence type="ECO:0000256" key="6">
    <source>
        <dbReference type="SAM" id="Phobius"/>
    </source>
</evidence>
<dbReference type="KEGG" id="caul:KCG34_05380"/>
<reference evidence="7" key="1">
    <citation type="submission" date="2021-04" db="EMBL/GenBank/DDBJ databases">
        <title>The complete genome sequence of Caulobacter sp. S6.</title>
        <authorList>
            <person name="Tang Y."/>
            <person name="Ouyang W."/>
            <person name="Liu Q."/>
            <person name="Huang B."/>
            <person name="Guo Z."/>
            <person name="Lei P."/>
        </authorList>
    </citation>
    <scope>NUCLEOTIDE SEQUENCE</scope>
    <source>
        <strain evidence="7">S6</strain>
    </source>
</reference>
<accession>A0A975IVS4</accession>
<feature type="transmembrane region" description="Helical" evidence="6">
    <location>
        <begin position="54"/>
        <end position="74"/>
    </location>
</feature>
<dbReference type="PANTHER" id="PTHR30250:SF11">
    <property type="entry name" value="O-ANTIGEN TRANSPORTER-RELATED"/>
    <property type="match status" value="1"/>
</dbReference>
<dbReference type="Proteomes" id="UP000676409">
    <property type="component" value="Chromosome"/>
</dbReference>
<comment type="subcellular location">
    <subcellularLocation>
        <location evidence="1">Cell membrane</location>
        <topology evidence="1">Multi-pass membrane protein</topology>
    </subcellularLocation>
</comment>
<evidence type="ECO:0000313" key="7">
    <source>
        <dbReference type="EMBL" id="QUD89312.1"/>
    </source>
</evidence>
<protein>
    <submittedName>
        <fullName evidence="7">Lipopolysaccharide biosynthesis protein</fullName>
    </submittedName>
</protein>
<proteinExistence type="predicted"/>
<feature type="transmembrane region" description="Helical" evidence="6">
    <location>
        <begin position="159"/>
        <end position="182"/>
    </location>
</feature>
<keyword evidence="2" id="KW-1003">Cell membrane</keyword>
<evidence type="ECO:0000256" key="3">
    <source>
        <dbReference type="ARBA" id="ARBA00022692"/>
    </source>
</evidence>